<dbReference type="SUPFAM" id="SSF82199">
    <property type="entry name" value="SET domain"/>
    <property type="match status" value="1"/>
</dbReference>
<feature type="chain" id="PRO_5009192412" description="SET domain-containing protein" evidence="1">
    <location>
        <begin position="27"/>
        <end position="371"/>
    </location>
</feature>
<protein>
    <recommendedName>
        <fullName evidence="2">SET domain-containing protein</fullName>
    </recommendedName>
</protein>
<dbReference type="InterPro" id="IPR001214">
    <property type="entry name" value="SET_dom"/>
</dbReference>
<reference evidence="3 4" key="1">
    <citation type="submission" date="2016-09" db="EMBL/GenBank/DDBJ databases">
        <title>Extensive genetic diversity and differential bi-allelic expression allows diatom success in the polar Southern Ocean.</title>
        <authorList>
            <consortium name="DOE Joint Genome Institute"/>
            <person name="Mock T."/>
            <person name="Otillar R.P."/>
            <person name="Strauss J."/>
            <person name="Dupont C."/>
            <person name="Frickenhaus S."/>
            <person name="Maumus F."/>
            <person name="Mcmullan M."/>
            <person name="Sanges R."/>
            <person name="Schmutz J."/>
            <person name="Toseland A."/>
            <person name="Valas R."/>
            <person name="Veluchamy A."/>
            <person name="Ward B.J."/>
            <person name="Allen A."/>
            <person name="Barry K."/>
            <person name="Falciatore A."/>
            <person name="Ferrante M."/>
            <person name="Fortunato A.E."/>
            <person name="Gloeckner G."/>
            <person name="Gruber A."/>
            <person name="Hipkin R."/>
            <person name="Janech M."/>
            <person name="Kroth P."/>
            <person name="Leese F."/>
            <person name="Lindquist E."/>
            <person name="Lyon B.R."/>
            <person name="Martin J."/>
            <person name="Mayer C."/>
            <person name="Parker M."/>
            <person name="Quesneville H."/>
            <person name="Raymond J."/>
            <person name="Uhlig C."/>
            <person name="Valentin K.U."/>
            <person name="Worden A.Z."/>
            <person name="Armbrust E.V."/>
            <person name="Bowler C."/>
            <person name="Green B."/>
            <person name="Moulton V."/>
            <person name="Van Oosterhout C."/>
            <person name="Grigoriev I."/>
        </authorList>
    </citation>
    <scope>NUCLEOTIDE SEQUENCE [LARGE SCALE GENOMIC DNA]</scope>
    <source>
        <strain evidence="3 4">CCMP1102</strain>
    </source>
</reference>
<dbReference type="PANTHER" id="PTHR13271:SF151">
    <property type="entry name" value="SET DOMAIN-CONTAINING PROTEIN 4"/>
    <property type="match status" value="1"/>
</dbReference>
<evidence type="ECO:0000259" key="2">
    <source>
        <dbReference type="PROSITE" id="PS50280"/>
    </source>
</evidence>
<dbReference type="InParanoid" id="A0A1E7EVX4"/>
<dbReference type="KEGG" id="fcy:FRACYDRAFT_247653"/>
<dbReference type="InterPro" id="IPR050600">
    <property type="entry name" value="SETD3_SETD6_MTase"/>
</dbReference>
<keyword evidence="1" id="KW-0732">Signal</keyword>
<feature type="domain" description="SET" evidence="2">
    <location>
        <begin position="68"/>
        <end position="296"/>
    </location>
</feature>
<dbReference type="AlphaFoldDB" id="A0A1E7EVX4"/>
<evidence type="ECO:0000256" key="1">
    <source>
        <dbReference type="SAM" id="SignalP"/>
    </source>
</evidence>
<dbReference type="PANTHER" id="PTHR13271">
    <property type="entry name" value="UNCHARACTERIZED PUTATIVE METHYLTRANSFERASE"/>
    <property type="match status" value="1"/>
</dbReference>
<dbReference type="GO" id="GO:0016279">
    <property type="term" value="F:protein-lysine N-methyltransferase activity"/>
    <property type="evidence" value="ECO:0007669"/>
    <property type="project" value="TreeGrafter"/>
</dbReference>
<organism evidence="3 4">
    <name type="scientific">Fragilariopsis cylindrus CCMP1102</name>
    <dbReference type="NCBI Taxonomy" id="635003"/>
    <lineage>
        <taxon>Eukaryota</taxon>
        <taxon>Sar</taxon>
        <taxon>Stramenopiles</taxon>
        <taxon>Ochrophyta</taxon>
        <taxon>Bacillariophyta</taxon>
        <taxon>Bacillariophyceae</taxon>
        <taxon>Bacillariophycidae</taxon>
        <taxon>Bacillariales</taxon>
        <taxon>Bacillariaceae</taxon>
        <taxon>Fragilariopsis</taxon>
    </lineage>
</organism>
<feature type="signal peptide" evidence="1">
    <location>
        <begin position="1"/>
        <end position="26"/>
    </location>
</feature>
<keyword evidence="4" id="KW-1185">Reference proteome</keyword>
<dbReference type="CDD" id="cd10527">
    <property type="entry name" value="SET_LSMT"/>
    <property type="match status" value="1"/>
</dbReference>
<dbReference type="InterPro" id="IPR046341">
    <property type="entry name" value="SET_dom_sf"/>
</dbReference>
<dbReference type="Pfam" id="PF00856">
    <property type="entry name" value="SET"/>
    <property type="match status" value="1"/>
</dbReference>
<dbReference type="EMBL" id="KV784373">
    <property type="protein sequence ID" value="OEU10042.1"/>
    <property type="molecule type" value="Genomic_DNA"/>
</dbReference>
<sequence length="371" mass="41239">MPNHVLKVCISLVAAAFVVVNNEVNALATTSKGFGSASKTKFIHTPDTGEESQQLLKFLALQNAKGLENIDIGFNQDTGVRGLFCTSKIKKNQKICQIPSDCALALADPTKGEEDAPTAAHRGANFLDMYVKNEQAKQFWSPYLDTLPVYGSKLFDPTPDFYIDDDIELFEFPRVIQQAQERRKQITDIASERGLTVEELQFATWLTTSRSFKLSIPAPIDESEMPKIDEKGQVIEKTGEKKALHVMVPFIDIANHDSDQSNCKLTLIDPEKDDAWFALEATRPIAAGKELVIAYGSGAESSVELLLNYGFVPSGNRIDKLMLAKGGDDTITSLDGWTTTLEEDKTMLEMAKDDPVLHKILQFRIRIKETY</sequence>
<accession>A0A1E7EVX4</accession>
<dbReference type="Gene3D" id="3.90.1410.10">
    <property type="entry name" value="set domain protein methyltransferase, domain 1"/>
    <property type="match status" value="1"/>
</dbReference>
<evidence type="ECO:0000313" key="3">
    <source>
        <dbReference type="EMBL" id="OEU10042.1"/>
    </source>
</evidence>
<proteinExistence type="predicted"/>
<evidence type="ECO:0000313" key="4">
    <source>
        <dbReference type="Proteomes" id="UP000095751"/>
    </source>
</evidence>
<dbReference type="PROSITE" id="PS50280">
    <property type="entry name" value="SET"/>
    <property type="match status" value="1"/>
</dbReference>
<dbReference type="Proteomes" id="UP000095751">
    <property type="component" value="Unassembled WGS sequence"/>
</dbReference>
<name>A0A1E7EVX4_9STRA</name>
<dbReference type="OrthoDB" id="38008at2759"/>
<gene>
    <name evidence="3" type="ORF">FRACYDRAFT_247653</name>
</gene>